<proteinExistence type="predicted"/>
<organism evidence="3 4">
    <name type="scientific">Lacibacter sediminis</name>
    <dbReference type="NCBI Taxonomy" id="2760713"/>
    <lineage>
        <taxon>Bacteria</taxon>
        <taxon>Pseudomonadati</taxon>
        <taxon>Bacteroidota</taxon>
        <taxon>Chitinophagia</taxon>
        <taxon>Chitinophagales</taxon>
        <taxon>Chitinophagaceae</taxon>
        <taxon>Lacibacter</taxon>
    </lineage>
</organism>
<reference evidence="4" key="1">
    <citation type="submission" date="2020-08" db="EMBL/GenBank/DDBJ databases">
        <title>Lacibacter sp. S13-6-6 genome sequencing.</title>
        <authorList>
            <person name="Jin L."/>
        </authorList>
    </citation>
    <scope>NUCLEOTIDE SEQUENCE [LARGE SCALE GENOMIC DNA]</scope>
    <source>
        <strain evidence="4">S13-6-6</strain>
    </source>
</reference>
<dbReference type="Pfam" id="PF07978">
    <property type="entry name" value="NIPSNAP"/>
    <property type="match status" value="1"/>
</dbReference>
<dbReference type="InterPro" id="IPR012577">
    <property type="entry name" value="NIPSNAP"/>
</dbReference>
<evidence type="ECO:0000313" key="4">
    <source>
        <dbReference type="Proteomes" id="UP000515344"/>
    </source>
</evidence>
<dbReference type="AlphaFoldDB" id="A0A7G5XMT8"/>
<feature type="chain" id="PRO_5028931696" evidence="1">
    <location>
        <begin position="26"/>
        <end position="264"/>
    </location>
</feature>
<keyword evidence="1" id="KW-0732">Signal</keyword>
<protein>
    <submittedName>
        <fullName evidence="3">NIPSNAP family protein</fullName>
    </submittedName>
</protein>
<feature type="domain" description="NIPSNAP" evidence="2">
    <location>
        <begin position="159"/>
        <end position="262"/>
    </location>
</feature>
<dbReference type="InterPro" id="IPR011008">
    <property type="entry name" value="Dimeric_a/b-barrel"/>
</dbReference>
<evidence type="ECO:0000313" key="3">
    <source>
        <dbReference type="EMBL" id="QNA46791.1"/>
    </source>
</evidence>
<feature type="signal peptide" evidence="1">
    <location>
        <begin position="1"/>
        <end position="25"/>
    </location>
</feature>
<sequence length="264" mass="30157">MKKKINKFLLIASLLLFFVLQSGHAAEAPAREYYQLTVYHYSSNEQEQVLDTYLQQALIPALHRINIKSVGVFKAIANDTAVVKKLYVLIPLKSLTAVTELTKKLSSDKAYLASGAAYLNAVYTAAPYTRMETILLQAFSLAPVMQLPQLKSPKKERVYELRSYESATEKIFQNKVHMFNEGDEIGLFKRLNFNAIFYSEVIAGSKMPNLMYMTSFENMADRDAHWKSFGSDPAWKKLSAMPEYKNNVSHIDIMFLRPTDYSDY</sequence>
<keyword evidence="4" id="KW-1185">Reference proteome</keyword>
<dbReference type="Gene3D" id="3.30.70.100">
    <property type="match status" value="2"/>
</dbReference>
<evidence type="ECO:0000256" key="1">
    <source>
        <dbReference type="SAM" id="SignalP"/>
    </source>
</evidence>
<gene>
    <name evidence="3" type="ORF">H4075_13835</name>
</gene>
<dbReference type="Proteomes" id="UP000515344">
    <property type="component" value="Chromosome"/>
</dbReference>
<name>A0A7G5XMT8_9BACT</name>
<evidence type="ECO:0000259" key="2">
    <source>
        <dbReference type="Pfam" id="PF07978"/>
    </source>
</evidence>
<accession>A0A7G5XMT8</accession>
<dbReference type="KEGG" id="lacs:H4075_13835"/>
<dbReference type="EMBL" id="CP060007">
    <property type="protein sequence ID" value="QNA46791.1"/>
    <property type="molecule type" value="Genomic_DNA"/>
</dbReference>
<dbReference type="SUPFAM" id="SSF54909">
    <property type="entry name" value="Dimeric alpha+beta barrel"/>
    <property type="match status" value="1"/>
</dbReference>